<accession>A0A2I4BNE4</accession>
<sequence>MARRTFICRYKTALTECVEQLLVEDAGPGHLQSILRRLETMESSLQWSAGRLIDTTSSDQLLDVLAELIQVVRSFTRRKQHGCVGCQAPQGSDRGRSHLITQEQLLFLTSCAFTAHQMAEILNVSVSTIRRRLKHFHLSRASQYAKLSDGALDEFVQLMVERNHPFEPEAVRASLQARGVRVPMRRVKACMMRINPQAAALVDLVRRRVYVG</sequence>
<evidence type="ECO:0000313" key="2">
    <source>
        <dbReference type="RefSeq" id="XP_013869287.1"/>
    </source>
</evidence>
<dbReference type="GeneID" id="106521312"/>
<dbReference type="STRING" id="52670.A0A2I4BNE4"/>
<dbReference type="RefSeq" id="XP_013869287.1">
    <property type="nucleotide sequence ID" value="XM_014013833.1"/>
</dbReference>
<reference evidence="2" key="1">
    <citation type="submission" date="2025-08" db="UniProtKB">
        <authorList>
            <consortium name="RefSeq"/>
        </authorList>
    </citation>
    <scope>IDENTIFICATION</scope>
    <source>
        <strain evidence="2">Quisiro</strain>
        <tissue evidence="2">Liver</tissue>
    </source>
</reference>
<evidence type="ECO:0000313" key="1">
    <source>
        <dbReference type="Proteomes" id="UP000192220"/>
    </source>
</evidence>
<dbReference type="Proteomes" id="UP000192220">
    <property type="component" value="Unplaced"/>
</dbReference>
<organism evidence="1 2">
    <name type="scientific">Austrofundulus limnaeus</name>
    <name type="common">Annual killifish</name>
    <dbReference type="NCBI Taxonomy" id="52670"/>
    <lineage>
        <taxon>Eukaryota</taxon>
        <taxon>Metazoa</taxon>
        <taxon>Chordata</taxon>
        <taxon>Craniata</taxon>
        <taxon>Vertebrata</taxon>
        <taxon>Euteleostomi</taxon>
        <taxon>Actinopterygii</taxon>
        <taxon>Neopterygii</taxon>
        <taxon>Teleostei</taxon>
        <taxon>Neoteleostei</taxon>
        <taxon>Acanthomorphata</taxon>
        <taxon>Ovalentaria</taxon>
        <taxon>Atherinomorphae</taxon>
        <taxon>Cyprinodontiformes</taxon>
        <taxon>Rivulidae</taxon>
        <taxon>Austrofundulus</taxon>
    </lineage>
</organism>
<name>A0A2I4BNE4_AUSLI</name>
<dbReference type="OrthoDB" id="2686689at2759"/>
<dbReference type="KEGG" id="alim:106521312"/>
<protein>
    <submittedName>
        <fullName evidence="2">Uncharacterized protein LOC106521312</fullName>
    </submittedName>
</protein>
<dbReference type="InParanoid" id="A0A2I4BNE4"/>
<proteinExistence type="predicted"/>
<dbReference type="AlphaFoldDB" id="A0A2I4BNE4"/>
<keyword evidence="1" id="KW-1185">Reference proteome</keyword>
<gene>
    <name evidence="2" type="primary">LOC106521312</name>
</gene>